<accession>M2ZYS0</accession>
<dbReference type="PATRIC" id="fig|1278076.4.peg.2253"/>
<comment type="caution">
    <text evidence="2">The sequence shown here is derived from an EMBL/GenBank/DDBJ whole genome shotgun (WGS) entry which is preliminary data.</text>
</comment>
<evidence type="ECO:0000313" key="3">
    <source>
        <dbReference type="Proteomes" id="UP000011731"/>
    </source>
</evidence>
<feature type="compositionally biased region" description="Polar residues" evidence="1">
    <location>
        <begin position="277"/>
        <end position="288"/>
    </location>
</feature>
<evidence type="ECO:0000256" key="1">
    <source>
        <dbReference type="SAM" id="MobiDB-lite"/>
    </source>
</evidence>
<evidence type="ECO:0000313" key="2">
    <source>
        <dbReference type="EMBL" id="EME65474.1"/>
    </source>
</evidence>
<proteinExistence type="predicted"/>
<organism evidence="2 3">
    <name type="scientific">Rhodococcus ruber BKS 20-38</name>
    <dbReference type="NCBI Taxonomy" id="1278076"/>
    <lineage>
        <taxon>Bacteria</taxon>
        <taxon>Bacillati</taxon>
        <taxon>Actinomycetota</taxon>
        <taxon>Actinomycetes</taxon>
        <taxon>Mycobacteriales</taxon>
        <taxon>Nocardiaceae</taxon>
        <taxon>Rhodococcus</taxon>
    </lineage>
</organism>
<protein>
    <submittedName>
        <fullName evidence="2">Uncharacterized protein</fullName>
    </submittedName>
</protein>
<gene>
    <name evidence="2" type="ORF">G352_10822</name>
</gene>
<feature type="region of interest" description="Disordered" evidence="1">
    <location>
        <begin position="269"/>
        <end position="288"/>
    </location>
</feature>
<reference evidence="2 3" key="1">
    <citation type="journal article" date="2013" name="Genome Announc.">
        <title>Draft Genome Sequence of Rhodococcus ruber Strain BKS 20-38.</title>
        <authorList>
            <person name="Bala M."/>
            <person name="Kumar S."/>
            <person name="Raghava G.P."/>
            <person name="Mayilraj S."/>
        </authorList>
    </citation>
    <scope>NUCLEOTIDE SEQUENCE [LARGE SCALE GENOMIC DNA]</scope>
    <source>
        <strain evidence="2 3">BKS 20-38</strain>
    </source>
</reference>
<name>M2ZYS0_9NOCA</name>
<keyword evidence="3" id="KW-1185">Reference proteome</keyword>
<dbReference type="EMBL" id="AOEX01000032">
    <property type="protein sequence ID" value="EME65474.1"/>
    <property type="molecule type" value="Genomic_DNA"/>
</dbReference>
<sequence length="402" mass="43369">MKAEAMAAELGLPGFSDGRTGTDVTVILPNLELDDLNGDPRLLADRLRAYLYWYLWPKMGSLARRQEIRFSLSIQGEDLELPPLENLPVLSDFAKSLDNVHSRGGSDFMMTTHTNKYGRLGHLSTEFTMPALFTGDNRVWRSINEVAPIESPYRHVARMRQTELVVDYFEGEPMPTTDIGYVGTFVTSATVDEFFAQAEPPTHDAWETGALSGAAKGIVQGARRFLNDECRKQVEARTGARSKAVQGLGRLSSSLGALVQGATGTRPLAGGTAAARANSSTGTRQSTSRVKVVRSSHLVVDGDTPYVEYVVEVPGSIPKGTMLIATASVVLAGGRSEKPKDAPAGAADTEVLYWYFDGNRSDRIAGAQLGGDDLRPGLWTARARALSDVSVRLSFSQEVAGG</sequence>
<dbReference type="Proteomes" id="UP000011731">
    <property type="component" value="Unassembled WGS sequence"/>
</dbReference>
<dbReference type="AlphaFoldDB" id="M2ZYS0"/>